<proteinExistence type="predicted"/>
<dbReference type="Proteomes" id="UP001183390">
    <property type="component" value="Unassembled WGS sequence"/>
</dbReference>
<dbReference type="InterPro" id="IPR029058">
    <property type="entry name" value="AB_hydrolase_fold"/>
</dbReference>
<dbReference type="PANTHER" id="PTHR46623">
    <property type="entry name" value="CARBOXYMETHYLENEBUTENOLIDASE-RELATED"/>
    <property type="match status" value="1"/>
</dbReference>
<feature type="domain" description="Dienelactone hydrolase" evidence="1">
    <location>
        <begin position="20"/>
        <end position="237"/>
    </location>
</feature>
<dbReference type="EC" id="3.1.-.-" evidence="2"/>
<dbReference type="RefSeq" id="WP_311509923.1">
    <property type="nucleotide sequence ID" value="NZ_JAVREP010000001.1"/>
</dbReference>
<keyword evidence="3" id="KW-1185">Reference proteome</keyword>
<sequence length="247" mass="26534">MPDIDLGEYTRDTPGSPHLRAHIAVPEGEGPWPGVVVTHEAWGVDEQMRAHADRLARLGYLTIVPDLYSEGGMARCVLKVVLAMRSGRGRAIVDIAAARRWLLDRDDCTGRVGVVGFCMGGGFALATVADFDASAVNYGFTPRNLDRVVDRACPVVGSFGALDGGLRGAADRLRTTLDAAGIVNDVKEYPDAGHSFLNEAPNGPRIMRAVFRAQKTGPHPESAVDAWRRIDAFLTEHLTAAGRSETS</sequence>
<protein>
    <submittedName>
        <fullName evidence="2">Dienelactone hydrolase family protein</fullName>
        <ecNumber evidence="2">3.1.-.-</ecNumber>
    </submittedName>
</protein>
<dbReference type="InterPro" id="IPR051049">
    <property type="entry name" value="Dienelactone_hydrolase-like"/>
</dbReference>
<dbReference type="EMBL" id="JAVREP010000001">
    <property type="protein sequence ID" value="MDT0327117.1"/>
    <property type="molecule type" value="Genomic_DNA"/>
</dbReference>
<evidence type="ECO:0000313" key="3">
    <source>
        <dbReference type="Proteomes" id="UP001183390"/>
    </source>
</evidence>
<reference evidence="3" key="1">
    <citation type="submission" date="2023-07" db="EMBL/GenBank/DDBJ databases">
        <title>30 novel species of actinomycetes from the DSMZ collection.</title>
        <authorList>
            <person name="Nouioui I."/>
        </authorList>
    </citation>
    <scope>NUCLEOTIDE SEQUENCE [LARGE SCALE GENOMIC DNA]</scope>
    <source>
        <strain evidence="3">DSM 44743</strain>
    </source>
</reference>
<evidence type="ECO:0000313" key="2">
    <source>
        <dbReference type="EMBL" id="MDT0327117.1"/>
    </source>
</evidence>
<dbReference type="PANTHER" id="PTHR46623:SF6">
    <property type="entry name" value="ALPHA_BETA-HYDROLASES SUPERFAMILY PROTEIN"/>
    <property type="match status" value="1"/>
</dbReference>
<dbReference type="Gene3D" id="3.40.50.1820">
    <property type="entry name" value="alpha/beta hydrolase"/>
    <property type="match status" value="1"/>
</dbReference>
<comment type="caution">
    <text evidence="2">The sequence shown here is derived from an EMBL/GenBank/DDBJ whole genome shotgun (WGS) entry which is preliminary data.</text>
</comment>
<organism evidence="2 3">
    <name type="scientific">Nocardiopsis lambiniae</name>
    <dbReference type="NCBI Taxonomy" id="3075539"/>
    <lineage>
        <taxon>Bacteria</taxon>
        <taxon>Bacillati</taxon>
        <taxon>Actinomycetota</taxon>
        <taxon>Actinomycetes</taxon>
        <taxon>Streptosporangiales</taxon>
        <taxon>Nocardiopsidaceae</taxon>
        <taxon>Nocardiopsis</taxon>
    </lineage>
</organism>
<name>A0ABU2M3D7_9ACTN</name>
<dbReference type="InterPro" id="IPR002925">
    <property type="entry name" value="Dienelactn_hydro"/>
</dbReference>
<dbReference type="SUPFAM" id="SSF53474">
    <property type="entry name" value="alpha/beta-Hydrolases"/>
    <property type="match status" value="1"/>
</dbReference>
<keyword evidence="2" id="KW-0378">Hydrolase</keyword>
<dbReference type="Pfam" id="PF01738">
    <property type="entry name" value="DLH"/>
    <property type="match status" value="1"/>
</dbReference>
<dbReference type="GO" id="GO:0016787">
    <property type="term" value="F:hydrolase activity"/>
    <property type="evidence" value="ECO:0007669"/>
    <property type="project" value="UniProtKB-KW"/>
</dbReference>
<evidence type="ECO:0000259" key="1">
    <source>
        <dbReference type="Pfam" id="PF01738"/>
    </source>
</evidence>
<accession>A0ABU2M3D7</accession>
<gene>
    <name evidence="2" type="ORF">RM479_01705</name>
</gene>